<dbReference type="GO" id="GO:0043023">
    <property type="term" value="F:ribosomal large subunit binding"/>
    <property type="evidence" value="ECO:0007669"/>
    <property type="project" value="TreeGrafter"/>
</dbReference>
<dbReference type="Gene3D" id="1.10.132.20">
    <property type="entry name" value="Ribosome-recycling factor"/>
    <property type="match status" value="1"/>
</dbReference>
<dbReference type="OrthoDB" id="9804006at2"/>
<dbReference type="GO" id="GO:0006415">
    <property type="term" value="P:translational termination"/>
    <property type="evidence" value="ECO:0007669"/>
    <property type="project" value="UniProtKB-UniRule"/>
</dbReference>
<evidence type="ECO:0000259" key="7">
    <source>
        <dbReference type="Pfam" id="PF01765"/>
    </source>
</evidence>
<dbReference type="CDD" id="cd00520">
    <property type="entry name" value="RRF"/>
    <property type="match status" value="1"/>
</dbReference>
<gene>
    <name evidence="6 8" type="primary">frr</name>
    <name evidence="8" type="ORF">PORUE0001_0383</name>
</gene>
<evidence type="ECO:0000313" key="8">
    <source>
        <dbReference type="EMBL" id="EEK16329.1"/>
    </source>
</evidence>
<sequence length="186" mass="20750">MSTSQFIKPAEQSMLKAIEFLQDKLDRIRAGKANPVLLDDITVEAYGAPMPLNQVATVTVPDARTLAITPWDKKLIKDIEKGILDSSLGITPTNNGEMIRITMPPLTEERRKELVKQSKAESEEAKISIRNARRDAIDAAKKAVKAEDLPEDTIKQTENDAQKLHDKYIARVEEALAAKEKEIMTI</sequence>
<proteinExistence type="inferred from homology"/>
<dbReference type="PANTHER" id="PTHR20982">
    <property type="entry name" value="RIBOSOME RECYCLING FACTOR"/>
    <property type="match status" value="1"/>
</dbReference>
<evidence type="ECO:0000256" key="1">
    <source>
        <dbReference type="ARBA" id="ARBA00004496"/>
    </source>
</evidence>
<evidence type="ECO:0000256" key="5">
    <source>
        <dbReference type="ARBA" id="ARBA00025050"/>
    </source>
</evidence>
<dbReference type="RefSeq" id="WP_007365770.1">
    <property type="nucleotide sequence ID" value="NZ_ACLR01000182.1"/>
</dbReference>
<feature type="domain" description="Ribosome recycling factor" evidence="7">
    <location>
        <begin position="21"/>
        <end position="184"/>
    </location>
</feature>
<protein>
    <recommendedName>
        <fullName evidence="6">Ribosome-recycling factor</fullName>
        <shortName evidence="6">RRF</shortName>
    </recommendedName>
    <alternativeName>
        <fullName evidence="6">Ribosome-releasing factor</fullName>
    </alternativeName>
</protein>
<organism evidence="8 9">
    <name type="scientific">Porphyromonas uenonis 60-3</name>
    <dbReference type="NCBI Taxonomy" id="596327"/>
    <lineage>
        <taxon>Bacteria</taxon>
        <taxon>Pseudomonadati</taxon>
        <taxon>Bacteroidota</taxon>
        <taxon>Bacteroidia</taxon>
        <taxon>Bacteroidales</taxon>
        <taxon>Porphyromonadaceae</taxon>
        <taxon>Porphyromonas</taxon>
    </lineage>
</organism>
<evidence type="ECO:0000256" key="6">
    <source>
        <dbReference type="HAMAP-Rule" id="MF_00040"/>
    </source>
</evidence>
<name>C2MD62_9PORP</name>
<dbReference type="FunFam" id="3.30.1360.40:FF:000001">
    <property type="entry name" value="Ribosome-recycling factor"/>
    <property type="match status" value="1"/>
</dbReference>
<keyword evidence="4 6" id="KW-0648">Protein biosynthesis</keyword>
<dbReference type="Gene3D" id="3.30.1360.40">
    <property type="match status" value="1"/>
</dbReference>
<keyword evidence="3 6" id="KW-0963">Cytoplasm</keyword>
<dbReference type="FunFam" id="1.10.132.20:FF:000001">
    <property type="entry name" value="Ribosome-recycling factor"/>
    <property type="match status" value="1"/>
</dbReference>
<comment type="function">
    <text evidence="5 6">Responsible for the release of ribosomes from messenger RNA at the termination of protein biosynthesis. May increase the efficiency of translation by recycling ribosomes from one round of translation to another.</text>
</comment>
<dbReference type="Proteomes" id="UP000003303">
    <property type="component" value="Unassembled WGS sequence"/>
</dbReference>
<dbReference type="InterPro" id="IPR002661">
    <property type="entry name" value="Ribosome_recyc_fac"/>
</dbReference>
<comment type="similarity">
    <text evidence="2 6">Belongs to the RRF family.</text>
</comment>
<dbReference type="HAMAP" id="MF_00040">
    <property type="entry name" value="RRF"/>
    <property type="match status" value="1"/>
</dbReference>
<dbReference type="STRING" id="596327.PORUE0001_0383"/>
<dbReference type="GO" id="GO:0005737">
    <property type="term" value="C:cytoplasm"/>
    <property type="evidence" value="ECO:0007669"/>
    <property type="project" value="UniProtKB-SubCell"/>
</dbReference>
<comment type="subcellular location">
    <subcellularLocation>
        <location evidence="1 6">Cytoplasm</location>
    </subcellularLocation>
</comment>
<dbReference type="Pfam" id="PF01765">
    <property type="entry name" value="RRF"/>
    <property type="match status" value="1"/>
</dbReference>
<evidence type="ECO:0000256" key="4">
    <source>
        <dbReference type="ARBA" id="ARBA00022917"/>
    </source>
</evidence>
<evidence type="ECO:0000256" key="3">
    <source>
        <dbReference type="ARBA" id="ARBA00022490"/>
    </source>
</evidence>
<dbReference type="AlphaFoldDB" id="C2MD62"/>
<dbReference type="eggNOG" id="COG0233">
    <property type="taxonomic scope" value="Bacteria"/>
</dbReference>
<dbReference type="NCBIfam" id="TIGR00496">
    <property type="entry name" value="frr"/>
    <property type="match status" value="1"/>
</dbReference>
<dbReference type="SUPFAM" id="SSF55194">
    <property type="entry name" value="Ribosome recycling factor, RRF"/>
    <property type="match status" value="1"/>
</dbReference>
<evidence type="ECO:0000313" key="9">
    <source>
        <dbReference type="Proteomes" id="UP000003303"/>
    </source>
</evidence>
<dbReference type="EMBL" id="ACLR01000182">
    <property type="protein sequence ID" value="EEK16329.1"/>
    <property type="molecule type" value="Genomic_DNA"/>
</dbReference>
<comment type="caution">
    <text evidence="8">The sequence shown here is derived from an EMBL/GenBank/DDBJ whole genome shotgun (WGS) entry which is preliminary data.</text>
</comment>
<reference evidence="8 9" key="1">
    <citation type="submission" date="2009-04" db="EMBL/GenBank/DDBJ databases">
        <authorList>
            <person name="Sebastian Y."/>
            <person name="Madupu R."/>
            <person name="Durkin A.S."/>
            <person name="Torralba M."/>
            <person name="Methe B."/>
            <person name="Sutton G.G."/>
            <person name="Strausberg R.L."/>
            <person name="Nelson K.E."/>
        </authorList>
    </citation>
    <scope>NUCLEOTIDE SEQUENCE [LARGE SCALE GENOMIC DNA]</scope>
    <source>
        <strain evidence="8 9">60-3</strain>
    </source>
</reference>
<keyword evidence="9" id="KW-1185">Reference proteome</keyword>
<evidence type="ECO:0000256" key="2">
    <source>
        <dbReference type="ARBA" id="ARBA00005912"/>
    </source>
</evidence>
<dbReference type="PANTHER" id="PTHR20982:SF3">
    <property type="entry name" value="MITOCHONDRIAL RIBOSOME RECYCLING FACTOR PSEUDO 1"/>
    <property type="match status" value="1"/>
</dbReference>
<accession>C2MD62</accession>
<dbReference type="InterPro" id="IPR023584">
    <property type="entry name" value="Ribosome_recyc_fac_dom"/>
</dbReference>
<dbReference type="InterPro" id="IPR036191">
    <property type="entry name" value="RRF_sf"/>
</dbReference>